<dbReference type="InterPro" id="IPR027417">
    <property type="entry name" value="P-loop_NTPase"/>
</dbReference>
<evidence type="ECO:0000256" key="4">
    <source>
        <dbReference type="SAM" id="MobiDB-lite"/>
    </source>
</evidence>
<name>A0A9D1I4Y6_9FIRM</name>
<dbReference type="Proteomes" id="UP000824091">
    <property type="component" value="Unassembled WGS sequence"/>
</dbReference>
<evidence type="ECO:0000256" key="3">
    <source>
        <dbReference type="ARBA" id="ARBA00022840"/>
    </source>
</evidence>
<gene>
    <name evidence="6" type="ORF">IAD16_08140</name>
</gene>
<dbReference type="Gene3D" id="3.30.230.10">
    <property type="match status" value="1"/>
</dbReference>
<dbReference type="InterPro" id="IPR001208">
    <property type="entry name" value="MCM_dom"/>
</dbReference>
<dbReference type="InterPro" id="IPR004482">
    <property type="entry name" value="Mg_chelat-rel"/>
</dbReference>
<organism evidence="6 7">
    <name type="scientific">Candidatus Fimisoma avicola</name>
    <dbReference type="NCBI Taxonomy" id="2840826"/>
    <lineage>
        <taxon>Bacteria</taxon>
        <taxon>Bacillati</taxon>
        <taxon>Bacillota</taxon>
        <taxon>Clostridia</taxon>
        <taxon>Eubacteriales</taxon>
        <taxon>Candidatus Fimisoma</taxon>
    </lineage>
</organism>
<dbReference type="Gene3D" id="3.40.50.300">
    <property type="entry name" value="P-loop containing nucleotide triphosphate hydrolases"/>
    <property type="match status" value="1"/>
</dbReference>
<dbReference type="Pfam" id="PF01078">
    <property type="entry name" value="Mg_chelatase"/>
    <property type="match status" value="1"/>
</dbReference>
<keyword evidence="3" id="KW-0067">ATP-binding</keyword>
<evidence type="ECO:0000256" key="1">
    <source>
        <dbReference type="ARBA" id="ARBA00006354"/>
    </source>
</evidence>
<dbReference type="PANTHER" id="PTHR32039:SF7">
    <property type="entry name" value="COMPETENCE PROTEIN COMM"/>
    <property type="match status" value="1"/>
</dbReference>
<dbReference type="Pfam" id="PF13541">
    <property type="entry name" value="ChlI"/>
    <property type="match status" value="1"/>
</dbReference>
<dbReference type="AlphaFoldDB" id="A0A9D1I4Y6"/>
<dbReference type="PANTHER" id="PTHR32039">
    <property type="entry name" value="MAGNESIUM-CHELATASE SUBUNIT CHLI"/>
    <property type="match status" value="1"/>
</dbReference>
<dbReference type="SUPFAM" id="SSF52540">
    <property type="entry name" value="P-loop containing nucleoside triphosphate hydrolases"/>
    <property type="match status" value="1"/>
</dbReference>
<dbReference type="SUPFAM" id="SSF54211">
    <property type="entry name" value="Ribosomal protein S5 domain 2-like"/>
    <property type="match status" value="1"/>
</dbReference>
<dbReference type="InterPro" id="IPR045006">
    <property type="entry name" value="CHLI-like"/>
</dbReference>
<keyword evidence="2" id="KW-0547">Nucleotide-binding</keyword>
<sequence length="419" mass="44749">MLSKIRTVALNGMQGMEIEIQTDLSPGLPYFEITGMGDTAVREAAGRVKRAIANSGFEYPRHKITVNLAPAYVKKSGSHFDLGIAVGLLKASGALKGKTDDTIFIGELSFDGKVLPARGVLPMITAVSAVLGIAGAKEIVIPEANCPEAYLFTADTGMEIIPAVSLMQIVQHISGKKTRPYEGDRKQHQGAARQQEEGSIQEDFKDIKGCLIGKEAIMAALAGGHNMLMIGPPGSGKTMMAKCGAGILPPMSLKEKIQTTSIYSYAGKLQENMPFIENRPFRHVGPGISRSALIGGGTTPMPGEISLAHNGVLFLDEMLQIPSNILEAMREPMEEKEICISRGRNRVVFPADFVMIGASNPCPCGYLGDSSRQCTCSPGQIARYRAKLSGAMADRIDICVEITRIGYGSLKDTGGLSSE</sequence>
<dbReference type="GO" id="GO:0005524">
    <property type="term" value="F:ATP binding"/>
    <property type="evidence" value="ECO:0007669"/>
    <property type="project" value="UniProtKB-KW"/>
</dbReference>
<evidence type="ECO:0000259" key="5">
    <source>
        <dbReference type="SMART" id="SM00382"/>
    </source>
</evidence>
<dbReference type="SMART" id="SM00382">
    <property type="entry name" value="AAA"/>
    <property type="match status" value="1"/>
</dbReference>
<dbReference type="EMBL" id="DVMO01000125">
    <property type="protein sequence ID" value="HIU28333.1"/>
    <property type="molecule type" value="Genomic_DNA"/>
</dbReference>
<dbReference type="InterPro" id="IPR003593">
    <property type="entry name" value="AAA+_ATPase"/>
</dbReference>
<protein>
    <submittedName>
        <fullName evidence="6">YifB family Mg chelatase-like AAA ATPase</fullName>
    </submittedName>
</protein>
<dbReference type="InterPro" id="IPR020568">
    <property type="entry name" value="Ribosomal_Su5_D2-typ_SF"/>
</dbReference>
<proteinExistence type="inferred from homology"/>
<evidence type="ECO:0000313" key="6">
    <source>
        <dbReference type="EMBL" id="HIU28333.1"/>
    </source>
</evidence>
<evidence type="ECO:0000313" key="7">
    <source>
        <dbReference type="Proteomes" id="UP000824091"/>
    </source>
</evidence>
<feature type="non-terminal residue" evidence="6">
    <location>
        <position position="419"/>
    </location>
</feature>
<dbReference type="InterPro" id="IPR014721">
    <property type="entry name" value="Ribsml_uS5_D2-typ_fold_subgr"/>
</dbReference>
<reference evidence="6" key="2">
    <citation type="journal article" date="2021" name="PeerJ">
        <title>Extensive microbial diversity within the chicken gut microbiome revealed by metagenomics and culture.</title>
        <authorList>
            <person name="Gilroy R."/>
            <person name="Ravi A."/>
            <person name="Getino M."/>
            <person name="Pursley I."/>
            <person name="Horton D.L."/>
            <person name="Alikhan N.F."/>
            <person name="Baker D."/>
            <person name="Gharbi K."/>
            <person name="Hall N."/>
            <person name="Watson M."/>
            <person name="Adriaenssens E.M."/>
            <person name="Foster-Nyarko E."/>
            <person name="Jarju S."/>
            <person name="Secka A."/>
            <person name="Antonio M."/>
            <person name="Oren A."/>
            <person name="Chaudhuri R.R."/>
            <person name="La Ragione R."/>
            <person name="Hildebrand F."/>
            <person name="Pallen M.J."/>
        </authorList>
    </citation>
    <scope>NUCLEOTIDE SEQUENCE</scope>
    <source>
        <strain evidence="6">11300</strain>
    </source>
</reference>
<dbReference type="InterPro" id="IPR000523">
    <property type="entry name" value="Mg_chelatse_chII-like_cat_dom"/>
</dbReference>
<accession>A0A9D1I4Y6</accession>
<comment type="caution">
    <text evidence="6">The sequence shown here is derived from an EMBL/GenBank/DDBJ whole genome shotgun (WGS) entry which is preliminary data.</text>
</comment>
<dbReference type="GO" id="GO:0003677">
    <property type="term" value="F:DNA binding"/>
    <property type="evidence" value="ECO:0007669"/>
    <property type="project" value="InterPro"/>
</dbReference>
<evidence type="ECO:0000256" key="2">
    <source>
        <dbReference type="ARBA" id="ARBA00022741"/>
    </source>
</evidence>
<feature type="region of interest" description="Disordered" evidence="4">
    <location>
        <begin position="177"/>
        <end position="199"/>
    </location>
</feature>
<reference evidence="6" key="1">
    <citation type="submission" date="2020-10" db="EMBL/GenBank/DDBJ databases">
        <authorList>
            <person name="Gilroy R."/>
        </authorList>
    </citation>
    <scope>NUCLEOTIDE SEQUENCE</scope>
    <source>
        <strain evidence="6">11300</strain>
    </source>
</reference>
<dbReference type="NCBIfam" id="TIGR00368">
    <property type="entry name" value="YifB family Mg chelatase-like AAA ATPase"/>
    <property type="match status" value="1"/>
</dbReference>
<dbReference type="PRINTS" id="PR01657">
    <property type="entry name" value="MCMFAMILY"/>
</dbReference>
<feature type="domain" description="AAA+ ATPase" evidence="5">
    <location>
        <begin position="223"/>
        <end position="406"/>
    </location>
</feature>
<comment type="similarity">
    <text evidence="1">Belongs to the Mg-chelatase subunits D/I family. ComM subfamily.</text>
</comment>